<dbReference type="VEuPathDB" id="FungiDB:PSHT_06808"/>
<reference evidence="2" key="2">
    <citation type="journal article" date="2018" name="BMC Genomics">
        <title>Genomic insights into host adaptation between the wheat stripe rust pathogen (Puccinia striiformis f. sp. tritici) and the barley stripe rust pathogen (Puccinia striiformis f. sp. hordei).</title>
        <authorList>
            <person name="Xia C."/>
            <person name="Wang M."/>
            <person name="Yin C."/>
            <person name="Cornejo O.E."/>
            <person name="Hulbert S.H."/>
            <person name="Chen X."/>
        </authorList>
    </citation>
    <scope>NUCLEOTIDE SEQUENCE [LARGE SCALE GENOMIC DNA]</scope>
    <source>
        <strain evidence="2">93TX-2</strain>
    </source>
</reference>
<sequence>SITHHPQKDLKLFRLLFACHRIKSSSYFYISSHFSCIMQVKPLVSLSLGLSLSGLASASTIYCDPHGSKTSAYCVEEFTRKATIQDGYPGKPGTFYGCTGQAVPYCCQSVYDKNVKKGIPLQPSELGTCDRK</sequence>
<feature type="non-terminal residue" evidence="1">
    <location>
        <position position="132"/>
    </location>
</feature>
<comment type="caution">
    <text evidence="1">The sequence shown here is derived from an EMBL/GenBank/DDBJ whole genome shotgun (WGS) entry which is preliminary data.</text>
</comment>
<organism evidence="1 2">
    <name type="scientific">Puccinia striiformis</name>
    <dbReference type="NCBI Taxonomy" id="27350"/>
    <lineage>
        <taxon>Eukaryota</taxon>
        <taxon>Fungi</taxon>
        <taxon>Dikarya</taxon>
        <taxon>Basidiomycota</taxon>
        <taxon>Pucciniomycotina</taxon>
        <taxon>Pucciniomycetes</taxon>
        <taxon>Pucciniales</taxon>
        <taxon>Pucciniaceae</taxon>
        <taxon>Puccinia</taxon>
    </lineage>
</organism>
<protein>
    <recommendedName>
        <fullName evidence="3">Hydrophobin</fullName>
    </recommendedName>
</protein>
<feature type="non-terminal residue" evidence="1">
    <location>
        <position position="1"/>
    </location>
</feature>
<accession>A0A2S4W339</accession>
<gene>
    <name evidence="1" type="ORF">PSHT_06808</name>
</gene>
<proteinExistence type="predicted"/>
<dbReference type="EMBL" id="PKSM01000081">
    <property type="protein sequence ID" value="POW16202.1"/>
    <property type="molecule type" value="Genomic_DNA"/>
</dbReference>
<reference evidence="2" key="3">
    <citation type="journal article" date="2018" name="Mol. Plant Microbe Interact.">
        <title>Genome sequence resources for the wheat stripe rust pathogen (Puccinia striiformis f. sp. tritici) and the barley stripe rust pathogen (Puccinia striiformis f. sp. hordei).</title>
        <authorList>
            <person name="Xia C."/>
            <person name="Wang M."/>
            <person name="Yin C."/>
            <person name="Cornejo O.E."/>
            <person name="Hulbert S.H."/>
            <person name="Chen X."/>
        </authorList>
    </citation>
    <scope>NUCLEOTIDE SEQUENCE [LARGE SCALE GENOMIC DNA]</scope>
    <source>
        <strain evidence="2">93TX-2</strain>
    </source>
</reference>
<evidence type="ECO:0008006" key="3">
    <source>
        <dbReference type="Google" id="ProtNLM"/>
    </source>
</evidence>
<reference evidence="1 2" key="1">
    <citation type="submission" date="2017-12" db="EMBL/GenBank/DDBJ databases">
        <title>Gene loss provides genomic basis for host adaptation in cereal stripe rust fungi.</title>
        <authorList>
            <person name="Xia C."/>
        </authorList>
    </citation>
    <scope>NUCLEOTIDE SEQUENCE [LARGE SCALE GENOMIC DNA]</scope>
    <source>
        <strain evidence="1 2">93TX-2</strain>
    </source>
</reference>
<name>A0A2S4W339_9BASI</name>
<evidence type="ECO:0000313" key="1">
    <source>
        <dbReference type="EMBL" id="POW16202.1"/>
    </source>
</evidence>
<dbReference type="AlphaFoldDB" id="A0A2S4W339"/>
<evidence type="ECO:0000313" key="2">
    <source>
        <dbReference type="Proteomes" id="UP000238274"/>
    </source>
</evidence>
<dbReference type="Proteomes" id="UP000238274">
    <property type="component" value="Unassembled WGS sequence"/>
</dbReference>
<dbReference type="VEuPathDB" id="FungiDB:PSTT_15162"/>
<keyword evidence="2" id="KW-1185">Reference proteome</keyword>